<accession>A0A1M6EW54</accession>
<dbReference type="RefSeq" id="WP_073606120.1">
    <property type="nucleotide sequence ID" value="NZ_FQXZ01000053.1"/>
</dbReference>
<protein>
    <recommendedName>
        <fullName evidence="1">Type IV methyl-directed restriction enzyme EcoKMcrB subunit DNA-binding domain-containing protein</fullName>
    </recommendedName>
</protein>
<dbReference type="InterPro" id="IPR021961">
    <property type="entry name" value="McrB_DNA-bd"/>
</dbReference>
<sequence length="618" mass="70380">MLKELFEEITQGWNQATKEQFTGHPLARTFRQDLEDQISQIASEYNPSYIVKASVGAGNWANVPWISILDPDITTTTQDGIYPVYLFKADGSGIYLSLIQGTTNPTKRLGKSAAEARAKDIKEMLLQKLTGLKSWGIETISLNATTSLGKSYEQPSIIAKYYDAKAIPNDELLKKDLLELFDFYRVIKEKGYDQERILFSQPTENPIVTVPSFPLSKPFLLLAGISGTGKTRFVRQQALRSNPKGELQDTFCQISVRPDWHDPTDLLGYTSRITGKEEYVSTELLAFIVKAWQEISHAGLQMQTDATSGVESQLKGVRPFWLCLDEMNLAPVEQYFADYLSVIETRKWEWNDDTFSYRCDPLLKPTVIRELPKDGKQKLREKLNLAGNEYDVLWRRFCDYGISIPFNLMVAGTVNMDETTHGFSRKVIDRALSFDFEEFFPNHFDEFFEPETEPEIFSYPTFSDAKSETDNLPDCDTDGHLTIAFLKDVNEVLKGTQFELAYRALNELLISVICAQPETDVDLQAVWDDFLMCKVLPRIDGDHDKLSSLSSSETLLDTLMSVLASHLPLIWDNTRPDVYRKSMADQSAQPVLAPCRSQKKLQWMINKFNQSGFTSFWP</sequence>
<reference evidence="2 3" key="1">
    <citation type="submission" date="2016-11" db="EMBL/GenBank/DDBJ databases">
        <authorList>
            <person name="Jaros S."/>
            <person name="Januszkiewicz K."/>
            <person name="Wedrychowicz H."/>
        </authorList>
    </citation>
    <scope>NUCLEOTIDE SEQUENCE [LARGE SCALE GENOMIC DNA]</scope>
    <source>
        <strain evidence="2 3">CECT 7868</strain>
    </source>
</reference>
<keyword evidence="3" id="KW-1185">Reference proteome</keyword>
<proteinExistence type="predicted"/>
<dbReference type="SUPFAM" id="SSF52540">
    <property type="entry name" value="P-loop containing nucleoside triphosphate hydrolases"/>
    <property type="match status" value="1"/>
</dbReference>
<evidence type="ECO:0000313" key="2">
    <source>
        <dbReference type="EMBL" id="SHI89717.1"/>
    </source>
</evidence>
<dbReference type="AlphaFoldDB" id="A0A1M6EW54"/>
<dbReference type="Gene3D" id="3.40.50.300">
    <property type="entry name" value="P-loop containing nucleotide triphosphate hydrolases"/>
    <property type="match status" value="1"/>
</dbReference>
<dbReference type="EMBL" id="FQXZ01000053">
    <property type="protein sequence ID" value="SHI89717.1"/>
    <property type="molecule type" value="Genomic_DNA"/>
</dbReference>
<dbReference type="Pfam" id="PF12102">
    <property type="entry name" value="MrcB_N"/>
    <property type="match status" value="1"/>
</dbReference>
<gene>
    <name evidence="2" type="ORF">VA7868_04533</name>
</gene>
<dbReference type="InterPro" id="IPR027417">
    <property type="entry name" value="P-loop_NTPase"/>
</dbReference>
<dbReference type="OrthoDB" id="9781481at2"/>
<dbReference type="STRING" id="1216006.VA7868_04533"/>
<evidence type="ECO:0000313" key="3">
    <source>
        <dbReference type="Proteomes" id="UP000184608"/>
    </source>
</evidence>
<organism evidence="2 3">
    <name type="scientific">Vibrio aerogenes CECT 7868</name>
    <dbReference type="NCBI Taxonomy" id="1216006"/>
    <lineage>
        <taxon>Bacteria</taxon>
        <taxon>Pseudomonadati</taxon>
        <taxon>Pseudomonadota</taxon>
        <taxon>Gammaproteobacteria</taxon>
        <taxon>Vibrionales</taxon>
        <taxon>Vibrionaceae</taxon>
        <taxon>Vibrio</taxon>
    </lineage>
</organism>
<name>A0A1M6EW54_9VIBR</name>
<dbReference type="Gene3D" id="3.30.920.90">
    <property type="match status" value="1"/>
</dbReference>
<evidence type="ECO:0000259" key="1">
    <source>
        <dbReference type="Pfam" id="PF12102"/>
    </source>
</evidence>
<feature type="domain" description="Type IV methyl-directed restriction enzyme EcoKMcrB subunit DNA-binding" evidence="1">
    <location>
        <begin position="9"/>
        <end position="188"/>
    </location>
</feature>
<dbReference type="Proteomes" id="UP000184608">
    <property type="component" value="Unassembled WGS sequence"/>
</dbReference>